<reference evidence="9" key="1">
    <citation type="submission" date="2025-08" db="UniProtKB">
        <authorList>
            <consortium name="RefSeq"/>
        </authorList>
    </citation>
    <scope>IDENTIFICATION</scope>
</reference>
<dbReference type="InterPro" id="IPR036236">
    <property type="entry name" value="Znf_C2H2_sf"/>
</dbReference>
<keyword evidence="3 6" id="KW-0863">Zinc-finger</keyword>
<evidence type="ECO:0000256" key="2">
    <source>
        <dbReference type="ARBA" id="ARBA00022737"/>
    </source>
</evidence>
<dbReference type="Gene3D" id="3.30.160.60">
    <property type="entry name" value="Classic Zinc Finger"/>
    <property type="match status" value="5"/>
</dbReference>
<dbReference type="InterPro" id="IPR050527">
    <property type="entry name" value="Snail/Krueppel_Znf"/>
</dbReference>
<keyword evidence="5" id="KW-0539">Nucleus</keyword>
<feature type="domain" description="C2H2-type" evidence="7">
    <location>
        <begin position="406"/>
        <end position="434"/>
    </location>
</feature>
<dbReference type="PANTHER" id="PTHR24388">
    <property type="entry name" value="ZINC FINGER PROTEIN"/>
    <property type="match status" value="1"/>
</dbReference>
<dbReference type="GeneID" id="101234685"/>
<keyword evidence="2" id="KW-0677">Repeat</keyword>
<feature type="domain" description="C2H2-type" evidence="7">
    <location>
        <begin position="465"/>
        <end position="487"/>
    </location>
</feature>
<dbReference type="Pfam" id="PF00096">
    <property type="entry name" value="zf-C2H2"/>
    <property type="match status" value="6"/>
</dbReference>
<name>A0ABM4D7W8_HYDVU</name>
<evidence type="ECO:0000256" key="4">
    <source>
        <dbReference type="ARBA" id="ARBA00022833"/>
    </source>
</evidence>
<organism evidence="8 9">
    <name type="scientific">Hydra vulgaris</name>
    <name type="common">Hydra</name>
    <name type="synonym">Hydra attenuata</name>
    <dbReference type="NCBI Taxonomy" id="6087"/>
    <lineage>
        <taxon>Eukaryota</taxon>
        <taxon>Metazoa</taxon>
        <taxon>Cnidaria</taxon>
        <taxon>Hydrozoa</taxon>
        <taxon>Hydroidolina</taxon>
        <taxon>Anthoathecata</taxon>
        <taxon>Aplanulata</taxon>
        <taxon>Hydridae</taxon>
        <taxon>Hydra</taxon>
    </lineage>
</organism>
<evidence type="ECO:0000256" key="5">
    <source>
        <dbReference type="ARBA" id="ARBA00023242"/>
    </source>
</evidence>
<dbReference type="Proteomes" id="UP001652625">
    <property type="component" value="Chromosome 12"/>
</dbReference>
<evidence type="ECO:0000313" key="9">
    <source>
        <dbReference type="RefSeq" id="XP_065670416.1"/>
    </source>
</evidence>
<evidence type="ECO:0000259" key="7">
    <source>
        <dbReference type="PROSITE" id="PS50157"/>
    </source>
</evidence>
<gene>
    <name evidence="9" type="primary">LOC101234685</name>
</gene>
<feature type="domain" description="C2H2-type" evidence="7">
    <location>
        <begin position="601"/>
        <end position="628"/>
    </location>
</feature>
<feature type="domain" description="C2H2-type" evidence="7">
    <location>
        <begin position="496"/>
        <end position="523"/>
    </location>
</feature>
<accession>A0ABM4D7W8</accession>
<evidence type="ECO:0000313" key="8">
    <source>
        <dbReference type="Proteomes" id="UP001652625"/>
    </source>
</evidence>
<dbReference type="PROSITE" id="PS50157">
    <property type="entry name" value="ZINC_FINGER_C2H2_2"/>
    <property type="match status" value="6"/>
</dbReference>
<dbReference type="SUPFAM" id="SSF57667">
    <property type="entry name" value="beta-beta-alpha zinc fingers"/>
    <property type="match status" value="4"/>
</dbReference>
<feature type="domain" description="C2H2-type" evidence="7">
    <location>
        <begin position="378"/>
        <end position="401"/>
    </location>
</feature>
<keyword evidence="4" id="KW-0862">Zinc</keyword>
<sequence length="741" mass="84876">MAGSVRSSGPDWMLHPNLVFKNFEDPLIKNSFNYGSSTHIVPEKITESFIDSNGIRCYRVKWLDSWLTEQHVSASFPHLVTEYWLNKPINGNVEYQTYLSSVTRTMSTTNPVSSTKSRPKYIVSGDLVMSIGEEHTSSLGIALQHPPDSNQLNMSNSTSHDPIYLNKIPTDNSATNKDTTDFSVVAESLKLPEKLSMDCVDNMDNISKTESEKQVETSQAKQQDIVYYLQKNTYSPQDSSKVAVKVAPPVTSVVYSSFDNNFQRFIGTSGHNPIQFASIDQINTLQQQIQEHMQHDVHGNKYVQKSVKKAKATPPKEKRPVPCDICGKMISSRKNLRVHKTVKHFKNGSFACEICGRKFALNRDLKRHMPLHTNERNYVCPHCGLQCKQPGHLTKHVRTHTEVMNWRCDCCFKNFKVQAELKEHCFSEHNNIKDANLTCSVCKEKLKLPNSVYLHSLRHSGVREFHCPICKASFKLKQHMQVHMKTHDRTIEKKKYECTICGKCFRQERFLENHLSKHTEKTAAEWEERERCKTELRVEADMKRKVSEGDFEHYKNSAKRKQKNPEKLLLDNIVESNNKILKDDDNKDEPSVKFKFREKKFSCRHCGEIFRLKSLLKWHLKIHEGLADSITCEYDCNPSNKETKESYISHTNSSDNIDTLNTNTVEDSLHTVGSLNFSSESNGKDSLKFDRNNTLENHQNDTADFTIITPIDSKILGDIVTSLKNDISSSSLLDSIKNFVP</sequence>
<dbReference type="RefSeq" id="XP_065670416.1">
    <property type="nucleotide sequence ID" value="XM_065814344.1"/>
</dbReference>
<evidence type="ECO:0000256" key="6">
    <source>
        <dbReference type="PROSITE-ProRule" id="PRU00042"/>
    </source>
</evidence>
<keyword evidence="1" id="KW-0479">Metal-binding</keyword>
<evidence type="ECO:0000256" key="3">
    <source>
        <dbReference type="ARBA" id="ARBA00022771"/>
    </source>
</evidence>
<dbReference type="PANTHER" id="PTHR24388:SF53">
    <property type="entry name" value="CHORION TRANSCRIPTION FACTOR CF2-RELATED"/>
    <property type="match status" value="1"/>
</dbReference>
<dbReference type="InterPro" id="IPR013087">
    <property type="entry name" value="Znf_C2H2_type"/>
</dbReference>
<dbReference type="SMART" id="SM00355">
    <property type="entry name" value="ZnF_C2H2"/>
    <property type="match status" value="8"/>
</dbReference>
<feature type="domain" description="C2H2-type" evidence="7">
    <location>
        <begin position="350"/>
        <end position="377"/>
    </location>
</feature>
<dbReference type="PROSITE" id="PS00028">
    <property type="entry name" value="ZINC_FINGER_C2H2_1"/>
    <property type="match status" value="7"/>
</dbReference>
<evidence type="ECO:0000256" key="1">
    <source>
        <dbReference type="ARBA" id="ARBA00022723"/>
    </source>
</evidence>
<protein>
    <submittedName>
        <fullName evidence="9">Zinc finger protein 567</fullName>
    </submittedName>
</protein>
<proteinExistence type="predicted"/>
<keyword evidence="8" id="KW-1185">Reference proteome</keyword>